<dbReference type="Proteomes" id="UP000814140">
    <property type="component" value="Unassembled WGS sequence"/>
</dbReference>
<reference evidence="1" key="2">
    <citation type="journal article" date="2022" name="New Phytol.">
        <title>Evolutionary transition to the ectomycorrhizal habit in the genomes of a hyperdiverse lineage of mushroom-forming fungi.</title>
        <authorList>
            <person name="Looney B."/>
            <person name="Miyauchi S."/>
            <person name="Morin E."/>
            <person name="Drula E."/>
            <person name="Courty P.E."/>
            <person name="Kohler A."/>
            <person name="Kuo A."/>
            <person name="LaButti K."/>
            <person name="Pangilinan J."/>
            <person name="Lipzen A."/>
            <person name="Riley R."/>
            <person name="Andreopoulos W."/>
            <person name="He G."/>
            <person name="Johnson J."/>
            <person name="Nolan M."/>
            <person name="Tritt A."/>
            <person name="Barry K.W."/>
            <person name="Grigoriev I.V."/>
            <person name="Nagy L.G."/>
            <person name="Hibbett D."/>
            <person name="Henrissat B."/>
            <person name="Matheny P.B."/>
            <person name="Labbe J."/>
            <person name="Martin F.M."/>
        </authorList>
    </citation>
    <scope>NUCLEOTIDE SEQUENCE</scope>
    <source>
        <strain evidence="1">HHB10654</strain>
    </source>
</reference>
<protein>
    <submittedName>
        <fullName evidence="1">Uncharacterized protein</fullName>
    </submittedName>
</protein>
<proteinExistence type="predicted"/>
<organism evidence="1 2">
    <name type="scientific">Artomyces pyxidatus</name>
    <dbReference type="NCBI Taxonomy" id="48021"/>
    <lineage>
        <taxon>Eukaryota</taxon>
        <taxon>Fungi</taxon>
        <taxon>Dikarya</taxon>
        <taxon>Basidiomycota</taxon>
        <taxon>Agaricomycotina</taxon>
        <taxon>Agaricomycetes</taxon>
        <taxon>Russulales</taxon>
        <taxon>Auriscalpiaceae</taxon>
        <taxon>Artomyces</taxon>
    </lineage>
</organism>
<accession>A0ACB8T7R8</accession>
<dbReference type="EMBL" id="MU277198">
    <property type="protein sequence ID" value="KAI0064482.1"/>
    <property type="molecule type" value="Genomic_DNA"/>
</dbReference>
<reference evidence="1" key="1">
    <citation type="submission" date="2021-03" db="EMBL/GenBank/DDBJ databases">
        <authorList>
            <consortium name="DOE Joint Genome Institute"/>
            <person name="Ahrendt S."/>
            <person name="Looney B.P."/>
            <person name="Miyauchi S."/>
            <person name="Morin E."/>
            <person name="Drula E."/>
            <person name="Courty P.E."/>
            <person name="Chicoki N."/>
            <person name="Fauchery L."/>
            <person name="Kohler A."/>
            <person name="Kuo A."/>
            <person name="Labutti K."/>
            <person name="Pangilinan J."/>
            <person name="Lipzen A."/>
            <person name="Riley R."/>
            <person name="Andreopoulos W."/>
            <person name="He G."/>
            <person name="Johnson J."/>
            <person name="Barry K.W."/>
            <person name="Grigoriev I.V."/>
            <person name="Nagy L."/>
            <person name="Hibbett D."/>
            <person name="Henrissat B."/>
            <person name="Matheny P.B."/>
            <person name="Labbe J."/>
            <person name="Martin F."/>
        </authorList>
    </citation>
    <scope>NUCLEOTIDE SEQUENCE</scope>
    <source>
        <strain evidence="1">HHB10654</strain>
    </source>
</reference>
<gene>
    <name evidence="1" type="ORF">BV25DRAFT_1762514</name>
</gene>
<comment type="caution">
    <text evidence="1">The sequence shown here is derived from an EMBL/GenBank/DDBJ whole genome shotgun (WGS) entry which is preliminary data.</text>
</comment>
<feature type="non-terminal residue" evidence="1">
    <location>
        <position position="1"/>
    </location>
</feature>
<name>A0ACB8T7R8_9AGAM</name>
<sequence length="440" mass="47646">SSAGHGNEVPHEYRAEVDRIFFEFLTKICSNLDATDAKGEPIHQTLMAKKMQRLDESPDFRPFKFRIQAFTNAFLEELARQGYPEDKIPMKKIRNYLWNSTYISRFNEDGKKAKSKGNHIWNIEAKKATAEGGWIFRPFHRRLAGLPAAVAYIGLRWSWTPRVWDPQASRNNLPVTYTSPSLPPWLSWQDDTLSGIPPPDALDCDVTVEARFVQDGVEEFLTQTVHVGIAPMSNVDNNFGTPSRRPSLVGEGARRIASDSVVPQVAPILRAQTALAAPPPAPPPVASQDAQLIQVLTTAAQRVAQEAQSQVVAAGAPSEPGHELQALAKQQHVLTVTAQAVDETVSAQGSSVSQPSSVLAQAAQQVVLQAARSVAADRSAQVAAQISRGLPQTQASTSQVTVNEVSVATQTAVAQAVEIAGPLSSEVDVLMTASSLLQQQ</sequence>
<keyword evidence="2" id="KW-1185">Reference proteome</keyword>
<evidence type="ECO:0000313" key="2">
    <source>
        <dbReference type="Proteomes" id="UP000814140"/>
    </source>
</evidence>
<feature type="non-terminal residue" evidence="1">
    <location>
        <position position="440"/>
    </location>
</feature>
<evidence type="ECO:0000313" key="1">
    <source>
        <dbReference type="EMBL" id="KAI0064482.1"/>
    </source>
</evidence>